<proteinExistence type="predicted"/>
<dbReference type="PANTHER" id="PTHR34319">
    <property type="entry name" value="MAJOR EXPORTED PROTEIN"/>
    <property type="match status" value="1"/>
</dbReference>
<evidence type="ECO:0000313" key="1">
    <source>
        <dbReference type="EMBL" id="MBC3766675.1"/>
    </source>
</evidence>
<dbReference type="Gene3D" id="2.30.110.20">
    <property type="entry name" value="Hcp1-like"/>
    <property type="match status" value="1"/>
</dbReference>
<gene>
    <name evidence="1" type="ORF">H8B19_12365</name>
</gene>
<comment type="caution">
    <text evidence="1">The sequence shown here is derived from an EMBL/GenBank/DDBJ whole genome shotgun (WGS) entry which is preliminary data.</text>
</comment>
<dbReference type="SUPFAM" id="SSF141452">
    <property type="entry name" value="Hcp1-like"/>
    <property type="match status" value="1"/>
</dbReference>
<accession>A0A8J6ISJ7</accession>
<keyword evidence="2" id="KW-1185">Reference proteome</keyword>
<dbReference type="NCBIfam" id="TIGR03344">
    <property type="entry name" value="VI_effect_Hcp1"/>
    <property type="match status" value="1"/>
</dbReference>
<reference evidence="1" key="1">
    <citation type="journal article" date="2018" name="Int. J. Syst. Evol. Microbiol.">
        <title>Neptunicella marina gen. nov., sp. nov., isolated from surface seawater.</title>
        <authorList>
            <person name="Liu X."/>
            <person name="Lai Q."/>
            <person name="Du Y."/>
            <person name="Zhang X."/>
            <person name="Liu Z."/>
            <person name="Sun F."/>
            <person name="Shao Z."/>
        </authorList>
    </citation>
    <scope>NUCLEOTIDE SEQUENCE</scope>
    <source>
        <strain evidence="1">S27-2</strain>
    </source>
</reference>
<dbReference type="InterPro" id="IPR036624">
    <property type="entry name" value="Hcp1-lik_sf"/>
</dbReference>
<dbReference type="Proteomes" id="UP000601768">
    <property type="component" value="Unassembled WGS sequence"/>
</dbReference>
<reference evidence="1" key="2">
    <citation type="submission" date="2020-08" db="EMBL/GenBank/DDBJ databases">
        <authorList>
            <person name="Lai Q."/>
        </authorList>
    </citation>
    <scope>NUCLEOTIDE SEQUENCE</scope>
    <source>
        <strain evidence="1">S27-2</strain>
    </source>
</reference>
<dbReference type="InterPro" id="IPR052947">
    <property type="entry name" value="T6SS_Hcp1_domain"/>
</dbReference>
<dbReference type="PANTHER" id="PTHR34319:SF6">
    <property type="entry name" value="MAJOR EXPORTED PROTEIN"/>
    <property type="match status" value="1"/>
</dbReference>
<dbReference type="AlphaFoldDB" id="A0A8J6ISJ7"/>
<dbReference type="RefSeq" id="WP_186507202.1">
    <property type="nucleotide sequence ID" value="NZ_JACNEP010000009.1"/>
</dbReference>
<sequence>MPVPAYMTIEGATQGDISAGACSADSIGTLSKSSHEDEIMVQAFSGDIIVPKDPQSGQPSGQRVHDGFTITKIFDKSSPMLYQALSTGEQLNSVVLKWFRTAPSGEQEHYFTIEAKEATITGIRTQMPNCLDPNNNSFTHMEEVSFSYKEINWTHEVAGTSGTDSWNS</sequence>
<name>A0A8J6ISJ7_9ALTE</name>
<dbReference type="Pfam" id="PF05638">
    <property type="entry name" value="T6SS_HCP"/>
    <property type="match status" value="1"/>
</dbReference>
<evidence type="ECO:0000313" key="2">
    <source>
        <dbReference type="Proteomes" id="UP000601768"/>
    </source>
</evidence>
<dbReference type="InterPro" id="IPR008514">
    <property type="entry name" value="T6SS_Hcp"/>
</dbReference>
<organism evidence="1 2">
    <name type="scientific">Neptunicella marina</name>
    <dbReference type="NCBI Taxonomy" id="2125989"/>
    <lineage>
        <taxon>Bacteria</taxon>
        <taxon>Pseudomonadati</taxon>
        <taxon>Pseudomonadota</taxon>
        <taxon>Gammaproteobacteria</taxon>
        <taxon>Alteromonadales</taxon>
        <taxon>Alteromonadaceae</taxon>
        <taxon>Neptunicella</taxon>
    </lineage>
</organism>
<dbReference type="EMBL" id="JACNEP010000009">
    <property type="protein sequence ID" value="MBC3766675.1"/>
    <property type="molecule type" value="Genomic_DNA"/>
</dbReference>
<protein>
    <submittedName>
        <fullName evidence="1">Hcp family type VI secretion system effector</fullName>
    </submittedName>
</protein>